<dbReference type="Proteomes" id="UP001150907">
    <property type="component" value="Unassembled WGS sequence"/>
</dbReference>
<feature type="signal peptide" evidence="2">
    <location>
        <begin position="1"/>
        <end position="23"/>
    </location>
</feature>
<feature type="transmembrane region" description="Helical" evidence="1">
    <location>
        <begin position="171"/>
        <end position="194"/>
    </location>
</feature>
<evidence type="ECO:0000256" key="2">
    <source>
        <dbReference type="SAM" id="SignalP"/>
    </source>
</evidence>
<comment type="caution">
    <text evidence="3">The sequence shown here is derived from an EMBL/GenBank/DDBJ whole genome shotgun (WGS) entry which is preliminary data.</text>
</comment>
<evidence type="ECO:0000313" key="4">
    <source>
        <dbReference type="Proteomes" id="UP001150907"/>
    </source>
</evidence>
<dbReference type="OrthoDB" id="5570839at2759"/>
<dbReference type="EMBL" id="JANBQF010000432">
    <property type="protein sequence ID" value="KAJ2001230.1"/>
    <property type="molecule type" value="Genomic_DNA"/>
</dbReference>
<feature type="chain" id="PRO_5040967732" evidence="2">
    <location>
        <begin position="24"/>
        <end position="214"/>
    </location>
</feature>
<protein>
    <submittedName>
        <fullName evidence="3">Uncharacterized protein</fullName>
    </submittedName>
</protein>
<feature type="transmembrane region" description="Helical" evidence="1">
    <location>
        <begin position="92"/>
        <end position="115"/>
    </location>
</feature>
<accession>A0A9W8EHS0</accession>
<evidence type="ECO:0000313" key="3">
    <source>
        <dbReference type="EMBL" id="KAJ2001230.1"/>
    </source>
</evidence>
<keyword evidence="4" id="KW-1185">Reference proteome</keyword>
<keyword evidence="1" id="KW-0472">Membrane</keyword>
<feature type="transmembrane region" description="Helical" evidence="1">
    <location>
        <begin position="60"/>
        <end position="80"/>
    </location>
</feature>
<gene>
    <name evidence="3" type="ORF">H4R26_004242</name>
</gene>
<keyword evidence="1" id="KW-1133">Transmembrane helix</keyword>
<name>A0A9W8EHS0_9FUNG</name>
<evidence type="ECO:0000256" key="1">
    <source>
        <dbReference type="SAM" id="Phobius"/>
    </source>
</evidence>
<dbReference type="AlphaFoldDB" id="A0A9W8EHS0"/>
<proteinExistence type="predicted"/>
<keyword evidence="2" id="KW-0732">Signal</keyword>
<organism evidence="3 4">
    <name type="scientific">Coemansia thaxteri</name>
    <dbReference type="NCBI Taxonomy" id="2663907"/>
    <lineage>
        <taxon>Eukaryota</taxon>
        <taxon>Fungi</taxon>
        <taxon>Fungi incertae sedis</taxon>
        <taxon>Zoopagomycota</taxon>
        <taxon>Kickxellomycotina</taxon>
        <taxon>Kickxellomycetes</taxon>
        <taxon>Kickxellales</taxon>
        <taxon>Kickxellaceae</taxon>
        <taxon>Coemansia</taxon>
    </lineage>
</organism>
<reference evidence="3" key="1">
    <citation type="submission" date="2022-07" db="EMBL/GenBank/DDBJ databases">
        <title>Phylogenomic reconstructions and comparative analyses of Kickxellomycotina fungi.</title>
        <authorList>
            <person name="Reynolds N.K."/>
            <person name="Stajich J.E."/>
            <person name="Barry K."/>
            <person name="Grigoriev I.V."/>
            <person name="Crous P."/>
            <person name="Smith M.E."/>
        </authorList>
    </citation>
    <scope>NUCLEOTIDE SEQUENCE</scope>
    <source>
        <strain evidence="3">IMI 214461</strain>
    </source>
</reference>
<keyword evidence="1" id="KW-0812">Transmembrane</keyword>
<sequence length="214" mass="23136">MASFLRGCALFVVFFVLVAQVLASLFETGFYAAEKVYMDNNDLFYTKGWQYYFKWVVKPLSAVMAIFLLVSTLCSCVFGGPDRRTRQGGRGFPGALGVVSAVLVALWTVICVYQMRDGSTVTSIVNTSVSSGMFVYPLGQGFSLKNDCNASPFTLVEHGTTACQLLKAESAVAFACLGLWALTLVLSTLLCCIVGRRRSVAPTKEGAAMPGYGY</sequence>